<reference evidence="2 3" key="1">
    <citation type="submission" date="2014-08" db="EMBL/GenBank/DDBJ databases">
        <title>Complete genome of a marine bacteria Jeotgalibacillus malaysiensis.</title>
        <authorList>
            <person name="Yaakop A.S."/>
            <person name="Chan K.-G."/>
            <person name="Goh K.M."/>
        </authorList>
    </citation>
    <scope>NUCLEOTIDE SEQUENCE [LARGE SCALE GENOMIC DNA]</scope>
    <source>
        <strain evidence="2 3">D5</strain>
    </source>
</reference>
<organism evidence="2 3">
    <name type="scientific">Jeotgalibacillus malaysiensis</name>
    <dbReference type="NCBI Taxonomy" id="1508404"/>
    <lineage>
        <taxon>Bacteria</taxon>
        <taxon>Bacillati</taxon>
        <taxon>Bacillota</taxon>
        <taxon>Bacilli</taxon>
        <taxon>Bacillales</taxon>
        <taxon>Caryophanaceae</taxon>
        <taxon>Jeotgalibacillus</taxon>
    </lineage>
</organism>
<evidence type="ECO:0000313" key="3">
    <source>
        <dbReference type="Proteomes" id="UP000031449"/>
    </source>
</evidence>
<evidence type="ECO:0000313" key="2">
    <source>
        <dbReference type="EMBL" id="AJD89366.1"/>
    </source>
</evidence>
<name>A0A0B5AH30_9BACL</name>
<proteinExistence type="predicted"/>
<keyword evidence="3" id="KW-1185">Reference proteome</keyword>
<dbReference type="BioCyc" id="JESP1508404:G14D9-9234-MONOMER"/>
<feature type="region of interest" description="Disordered" evidence="1">
    <location>
        <begin position="1"/>
        <end position="21"/>
    </location>
</feature>
<evidence type="ECO:0000256" key="1">
    <source>
        <dbReference type="SAM" id="MobiDB-lite"/>
    </source>
</evidence>
<gene>
    <name evidence="2" type="ORF">JMA_00490</name>
</gene>
<dbReference type="EMBL" id="CP009416">
    <property type="protein sequence ID" value="AJD89366.1"/>
    <property type="molecule type" value="Genomic_DNA"/>
</dbReference>
<dbReference type="STRING" id="1508404.JMA_00490"/>
<protein>
    <submittedName>
        <fullName evidence="2">Uncharacterized protein</fullName>
    </submittedName>
</protein>
<dbReference type="AlphaFoldDB" id="A0A0B5AH30"/>
<sequence length="40" mass="4430">MRPGMAKPAGSPPGRGKRPPVAEIISQLYRAERKEDHKCN</sequence>
<accession>A0A0B5AH30</accession>
<dbReference type="Proteomes" id="UP000031449">
    <property type="component" value="Chromosome"/>
</dbReference>
<dbReference type="KEGG" id="jeo:JMA_00490"/>
<dbReference type="HOGENOM" id="CLU_219740_0_0_9"/>